<dbReference type="Gene3D" id="1.10.10.10">
    <property type="entry name" value="Winged helix-like DNA-binding domain superfamily/Winged helix DNA-binding domain"/>
    <property type="match status" value="1"/>
</dbReference>
<reference evidence="7 9" key="2">
    <citation type="submission" date="2020-03" db="EMBL/GenBank/DDBJ databases">
        <title>Genomic Encyclopedia of Type Strains, Phase IV (KMG-IV): sequencing the most valuable type-strain genomes for metagenomic binning, comparative biology and taxonomic classification.</title>
        <authorList>
            <person name="Goeker M."/>
        </authorList>
    </citation>
    <scope>NUCLEOTIDE SEQUENCE [LARGE SCALE GENOMIC DNA]</scope>
    <source>
        <strain evidence="7 9">DSM 105722</strain>
    </source>
</reference>
<keyword evidence="2" id="KW-0805">Transcription regulation</keyword>
<dbReference type="Proteomes" id="UP000576368">
    <property type="component" value="Unassembled WGS sequence"/>
</dbReference>
<reference evidence="8 10" key="1">
    <citation type="submission" date="2019-09" db="EMBL/GenBank/DDBJ databases">
        <title>Butyricimonas paravirosa DSM 105722 (=214-4 = JCM 18677 = CCUG 65563).</title>
        <authorList>
            <person name="Le Roy T."/>
            <person name="Cani P.D."/>
        </authorList>
    </citation>
    <scope>NUCLEOTIDE SEQUENCE [LARGE SCALE GENOMIC DNA]</scope>
    <source>
        <strain evidence="8 10">DSM 105722</strain>
    </source>
</reference>
<dbReference type="NCBIfam" id="TIGR02937">
    <property type="entry name" value="sigma70-ECF"/>
    <property type="match status" value="1"/>
</dbReference>
<sequence length="193" mass="22724">MTMYFSDQDILASMRKDKTIGIQRLFDRYYRPLVLFADEFLKDRSAAEDLVQDFFVKLWEDDYLLKVTASTLGSYLYSAVRNRAISFLQKKDVLRNSQELGVIDISVDVVEDIDEERMDIVMKEVELLPERTRQVVERVMLRGLKYKEAAEELKISINTVKFALKEGTKRLRERLASMGPEVLFYFLRKFSNH</sequence>
<evidence type="ECO:0000313" key="7">
    <source>
        <dbReference type="EMBL" id="NJC19598.1"/>
    </source>
</evidence>
<keyword evidence="3" id="KW-0731">Sigma factor</keyword>
<dbReference type="SUPFAM" id="SSF88946">
    <property type="entry name" value="Sigma2 domain of RNA polymerase sigma factors"/>
    <property type="match status" value="1"/>
</dbReference>
<dbReference type="GO" id="GO:0006352">
    <property type="term" value="P:DNA-templated transcription initiation"/>
    <property type="evidence" value="ECO:0007669"/>
    <property type="project" value="InterPro"/>
</dbReference>
<dbReference type="GeneID" id="86892387"/>
<keyword evidence="10" id="KW-1185">Reference proteome</keyword>
<dbReference type="InterPro" id="IPR013325">
    <property type="entry name" value="RNA_pol_sigma_r2"/>
</dbReference>
<dbReference type="InterPro" id="IPR007627">
    <property type="entry name" value="RNA_pol_sigma70_r2"/>
</dbReference>
<feature type="domain" description="RNA polymerase sigma-70 region 2" evidence="5">
    <location>
        <begin position="25"/>
        <end position="92"/>
    </location>
</feature>
<proteinExistence type="inferred from homology"/>
<evidence type="ECO:0000313" key="10">
    <source>
        <dbReference type="Proteomes" id="UP001302374"/>
    </source>
</evidence>
<gene>
    <name evidence="8" type="ORF">F1644_13810</name>
    <name evidence="7" type="ORF">GGR15_003232</name>
</gene>
<evidence type="ECO:0000259" key="6">
    <source>
        <dbReference type="Pfam" id="PF08281"/>
    </source>
</evidence>
<keyword evidence="4" id="KW-0804">Transcription</keyword>
<evidence type="ECO:0000313" key="8">
    <source>
        <dbReference type="EMBL" id="WOF13272.1"/>
    </source>
</evidence>
<organism evidence="7 9">
    <name type="scientific">Butyricimonas paravirosa</name>
    <dbReference type="NCBI Taxonomy" id="1472417"/>
    <lineage>
        <taxon>Bacteria</taxon>
        <taxon>Pseudomonadati</taxon>
        <taxon>Bacteroidota</taxon>
        <taxon>Bacteroidia</taxon>
        <taxon>Bacteroidales</taxon>
        <taxon>Odoribacteraceae</taxon>
        <taxon>Butyricimonas</taxon>
    </lineage>
</organism>
<comment type="similarity">
    <text evidence="1">Belongs to the sigma-70 factor family. ECF subfamily.</text>
</comment>
<dbReference type="EMBL" id="JAATLI010000011">
    <property type="protein sequence ID" value="NJC19598.1"/>
    <property type="molecule type" value="Genomic_DNA"/>
</dbReference>
<dbReference type="Proteomes" id="UP001302374">
    <property type="component" value="Chromosome"/>
</dbReference>
<dbReference type="EMBL" id="CP043839">
    <property type="protein sequence ID" value="WOF13272.1"/>
    <property type="molecule type" value="Genomic_DNA"/>
</dbReference>
<evidence type="ECO:0000259" key="5">
    <source>
        <dbReference type="Pfam" id="PF04542"/>
    </source>
</evidence>
<dbReference type="InterPro" id="IPR014284">
    <property type="entry name" value="RNA_pol_sigma-70_dom"/>
</dbReference>
<dbReference type="RefSeq" id="WP_087419478.1">
    <property type="nucleotide sequence ID" value="NZ_BMPA01000001.1"/>
</dbReference>
<feature type="domain" description="RNA polymerase sigma factor 70 region 4 type 2" evidence="6">
    <location>
        <begin position="121"/>
        <end position="171"/>
    </location>
</feature>
<evidence type="ECO:0000256" key="1">
    <source>
        <dbReference type="ARBA" id="ARBA00010641"/>
    </source>
</evidence>
<dbReference type="SUPFAM" id="SSF88659">
    <property type="entry name" value="Sigma3 and sigma4 domains of RNA polymerase sigma factors"/>
    <property type="match status" value="1"/>
</dbReference>
<evidence type="ECO:0000313" key="9">
    <source>
        <dbReference type="Proteomes" id="UP000576368"/>
    </source>
</evidence>
<evidence type="ECO:0000256" key="3">
    <source>
        <dbReference type="ARBA" id="ARBA00023082"/>
    </source>
</evidence>
<dbReference type="InterPro" id="IPR039425">
    <property type="entry name" value="RNA_pol_sigma-70-like"/>
</dbReference>
<dbReference type="InterPro" id="IPR013324">
    <property type="entry name" value="RNA_pol_sigma_r3/r4-like"/>
</dbReference>
<dbReference type="PANTHER" id="PTHR43133:SF46">
    <property type="entry name" value="RNA POLYMERASE SIGMA-70 FACTOR ECF SUBFAMILY"/>
    <property type="match status" value="1"/>
</dbReference>
<dbReference type="Pfam" id="PF04542">
    <property type="entry name" value="Sigma70_r2"/>
    <property type="match status" value="1"/>
</dbReference>
<dbReference type="Pfam" id="PF08281">
    <property type="entry name" value="Sigma70_r4_2"/>
    <property type="match status" value="1"/>
</dbReference>
<dbReference type="AlphaFoldDB" id="A0A7X5YFU4"/>
<protein>
    <submittedName>
        <fullName evidence="7">RNA polymerase sigma-70 factor (ECF subfamily)</fullName>
    </submittedName>
    <submittedName>
        <fullName evidence="8">Sigma-70 family RNA polymerase sigma factor</fullName>
    </submittedName>
</protein>
<dbReference type="PANTHER" id="PTHR43133">
    <property type="entry name" value="RNA POLYMERASE ECF-TYPE SIGMA FACTO"/>
    <property type="match status" value="1"/>
</dbReference>
<evidence type="ECO:0000256" key="4">
    <source>
        <dbReference type="ARBA" id="ARBA00023163"/>
    </source>
</evidence>
<dbReference type="GO" id="GO:0016987">
    <property type="term" value="F:sigma factor activity"/>
    <property type="evidence" value="ECO:0007669"/>
    <property type="project" value="UniProtKB-KW"/>
</dbReference>
<dbReference type="Gene3D" id="1.10.1740.10">
    <property type="match status" value="1"/>
</dbReference>
<evidence type="ECO:0000256" key="2">
    <source>
        <dbReference type="ARBA" id="ARBA00023015"/>
    </source>
</evidence>
<name>A0A7X5YFU4_9BACT</name>
<dbReference type="InterPro" id="IPR036388">
    <property type="entry name" value="WH-like_DNA-bd_sf"/>
</dbReference>
<dbReference type="InterPro" id="IPR013249">
    <property type="entry name" value="RNA_pol_sigma70_r4_t2"/>
</dbReference>
<dbReference type="GO" id="GO:0003677">
    <property type="term" value="F:DNA binding"/>
    <property type="evidence" value="ECO:0007669"/>
    <property type="project" value="InterPro"/>
</dbReference>
<accession>A0A7X5YFU4</accession>